<evidence type="ECO:0000313" key="2">
    <source>
        <dbReference type="Proteomes" id="UP001237642"/>
    </source>
</evidence>
<sequence length="283" mass="31132">MEMSKIQLSGQITDMSFMQHVGIKLLLDILLANVSVAEVLIPSSELSQHVRSESAGTCKAASFPFLRVQFQIILTVQMDLNWMQTSKGTNVADDICRWSDEGCSSRGSESGSVASNGPLYAMDANTGTKLWLCNTVAITCGGLQRHNLSSGLFIFDDADVLGEKAADRPEKIVSLPDASLVWVEWFQKCLLKSKGLWTAKLPYKCSWAARRILNCPGSSSLALAGDYMRNGSWSLPQSTHVDMIELDKAENVQVHSYNHISWDGDGLKARNISLSAIWNSFHL</sequence>
<accession>A0AAD8H9F0</accession>
<dbReference type="EMBL" id="JAUIZM010000010">
    <property type="protein sequence ID" value="KAK1362037.1"/>
    <property type="molecule type" value="Genomic_DNA"/>
</dbReference>
<proteinExistence type="predicted"/>
<name>A0AAD8H9F0_9APIA</name>
<keyword evidence="2" id="KW-1185">Reference proteome</keyword>
<comment type="caution">
    <text evidence="1">The sequence shown here is derived from an EMBL/GenBank/DDBJ whole genome shotgun (WGS) entry which is preliminary data.</text>
</comment>
<organism evidence="1 2">
    <name type="scientific">Heracleum sosnowskyi</name>
    <dbReference type="NCBI Taxonomy" id="360622"/>
    <lineage>
        <taxon>Eukaryota</taxon>
        <taxon>Viridiplantae</taxon>
        <taxon>Streptophyta</taxon>
        <taxon>Embryophyta</taxon>
        <taxon>Tracheophyta</taxon>
        <taxon>Spermatophyta</taxon>
        <taxon>Magnoliopsida</taxon>
        <taxon>eudicotyledons</taxon>
        <taxon>Gunneridae</taxon>
        <taxon>Pentapetalae</taxon>
        <taxon>asterids</taxon>
        <taxon>campanulids</taxon>
        <taxon>Apiales</taxon>
        <taxon>Apiaceae</taxon>
        <taxon>Apioideae</taxon>
        <taxon>apioid superclade</taxon>
        <taxon>Tordylieae</taxon>
        <taxon>Tordyliinae</taxon>
        <taxon>Heracleum</taxon>
    </lineage>
</organism>
<protein>
    <submittedName>
        <fullName evidence="1">Uncharacterized protein</fullName>
    </submittedName>
</protein>
<reference evidence="1" key="1">
    <citation type="submission" date="2023-02" db="EMBL/GenBank/DDBJ databases">
        <title>Genome of toxic invasive species Heracleum sosnowskyi carries increased number of genes despite the absence of recent whole-genome duplications.</title>
        <authorList>
            <person name="Schelkunov M."/>
            <person name="Shtratnikova V."/>
            <person name="Makarenko M."/>
            <person name="Klepikova A."/>
            <person name="Omelchenko D."/>
            <person name="Novikova G."/>
            <person name="Obukhova E."/>
            <person name="Bogdanov V."/>
            <person name="Penin A."/>
            <person name="Logacheva M."/>
        </authorList>
    </citation>
    <scope>NUCLEOTIDE SEQUENCE</scope>
    <source>
        <strain evidence="1">Hsosn_3</strain>
        <tissue evidence="1">Leaf</tissue>
    </source>
</reference>
<dbReference type="AlphaFoldDB" id="A0AAD8H9F0"/>
<evidence type="ECO:0000313" key="1">
    <source>
        <dbReference type="EMBL" id="KAK1362037.1"/>
    </source>
</evidence>
<gene>
    <name evidence="1" type="ORF">POM88_046511</name>
</gene>
<reference evidence="1" key="2">
    <citation type="submission" date="2023-05" db="EMBL/GenBank/DDBJ databases">
        <authorList>
            <person name="Schelkunov M.I."/>
        </authorList>
    </citation>
    <scope>NUCLEOTIDE SEQUENCE</scope>
    <source>
        <strain evidence="1">Hsosn_3</strain>
        <tissue evidence="1">Leaf</tissue>
    </source>
</reference>
<dbReference type="Proteomes" id="UP001237642">
    <property type="component" value="Unassembled WGS sequence"/>
</dbReference>